<dbReference type="RefSeq" id="WP_261733382.1">
    <property type="nucleotide sequence ID" value="NZ_JAODOQ010000001.1"/>
</dbReference>
<dbReference type="PANTHER" id="PTHR30250">
    <property type="entry name" value="PST FAMILY PREDICTED COLANIC ACID TRANSPORTER"/>
    <property type="match status" value="1"/>
</dbReference>
<keyword evidence="9" id="KW-1185">Reference proteome</keyword>
<proteinExistence type="inferred from homology"/>
<feature type="transmembrane region" description="Helical" evidence="7">
    <location>
        <begin position="21"/>
        <end position="43"/>
    </location>
</feature>
<dbReference type="Pfam" id="PF13440">
    <property type="entry name" value="Polysacc_synt_3"/>
    <property type="match status" value="1"/>
</dbReference>
<dbReference type="InterPro" id="IPR050833">
    <property type="entry name" value="Poly_Biosynth_Transport"/>
</dbReference>
<evidence type="ECO:0000256" key="1">
    <source>
        <dbReference type="ARBA" id="ARBA00004651"/>
    </source>
</evidence>
<organism evidence="8 9">
    <name type="scientific">Shewanella phaeophyticola</name>
    <dbReference type="NCBI Taxonomy" id="2978345"/>
    <lineage>
        <taxon>Bacteria</taxon>
        <taxon>Pseudomonadati</taxon>
        <taxon>Pseudomonadota</taxon>
        <taxon>Gammaproteobacteria</taxon>
        <taxon>Alteromonadales</taxon>
        <taxon>Shewanellaceae</taxon>
        <taxon>Shewanella</taxon>
    </lineage>
</organism>
<dbReference type="Proteomes" id="UP001431192">
    <property type="component" value="Unassembled WGS sequence"/>
</dbReference>
<accession>A0ABT2P3J3</accession>
<comment type="similarity">
    <text evidence="2">Belongs to the polysaccharide synthase family.</text>
</comment>
<feature type="transmembrane region" description="Helical" evidence="7">
    <location>
        <begin position="359"/>
        <end position="377"/>
    </location>
</feature>
<evidence type="ECO:0000313" key="8">
    <source>
        <dbReference type="EMBL" id="MCT8987052.1"/>
    </source>
</evidence>
<comment type="subcellular location">
    <subcellularLocation>
        <location evidence="1">Cell membrane</location>
        <topology evidence="1">Multi-pass membrane protein</topology>
    </subcellularLocation>
</comment>
<feature type="transmembrane region" description="Helical" evidence="7">
    <location>
        <begin position="49"/>
        <end position="74"/>
    </location>
</feature>
<feature type="transmembrane region" description="Helical" evidence="7">
    <location>
        <begin position="233"/>
        <end position="258"/>
    </location>
</feature>
<keyword evidence="4 7" id="KW-0812">Transmembrane</keyword>
<evidence type="ECO:0000256" key="2">
    <source>
        <dbReference type="ARBA" id="ARBA00007430"/>
    </source>
</evidence>
<sequence>MSTALVNETNISKKMRDGIYSFTWLFGIIISTLFLALSPLISWFYNNDIYQFLVIPVAIGIMFNTATIVPMSAFNRDKKFLSIARCEAIAEITSILVILISINFIEPIWTLSLKPLTVSFVRYFLILIGAKKTVIGMPHLGTELSLVKGILHFSKLQAGFNFLNYFSRNLDNILVGKYLGTISLGVYDKAYQIMRYPLLLLTFAMSPAIQPVMKELKNDLHEFELLHSKFINFISILGLAVGTSIFFLSEYIVLILLGEQWSDVSQLLKILSVSIPIQIVMSTSGGFYQAAGRADLLLKCGLFAFFTTVTGIVIGVYTHDLELLSWAIVISSYINFVQCYSVMGHYLLPSGIINTLKNVWVTLVGVIVLFLIVYFSLEL</sequence>
<feature type="transmembrane region" description="Helical" evidence="7">
    <location>
        <begin position="86"/>
        <end position="105"/>
    </location>
</feature>
<keyword evidence="5 7" id="KW-1133">Transmembrane helix</keyword>
<evidence type="ECO:0000313" key="9">
    <source>
        <dbReference type="Proteomes" id="UP001431192"/>
    </source>
</evidence>
<keyword evidence="3" id="KW-1003">Cell membrane</keyword>
<feature type="transmembrane region" description="Helical" evidence="7">
    <location>
        <begin position="196"/>
        <end position="213"/>
    </location>
</feature>
<feature type="transmembrane region" description="Helical" evidence="7">
    <location>
        <begin position="324"/>
        <end position="347"/>
    </location>
</feature>
<evidence type="ECO:0000256" key="4">
    <source>
        <dbReference type="ARBA" id="ARBA00022692"/>
    </source>
</evidence>
<evidence type="ECO:0000256" key="7">
    <source>
        <dbReference type="SAM" id="Phobius"/>
    </source>
</evidence>
<dbReference type="PANTHER" id="PTHR30250:SF10">
    <property type="entry name" value="LIPOPOLYSACCHARIDE BIOSYNTHESIS PROTEIN WZXC"/>
    <property type="match status" value="1"/>
</dbReference>
<reference evidence="8" key="1">
    <citation type="submission" date="2022-09" db="EMBL/GenBank/DDBJ databases">
        <title>Shewanella sp. KJ10-1 sp.nov, isolated from marine algae.</title>
        <authorList>
            <person name="Butt M."/>
            <person name="Lee J.K."/>
            <person name="Kim J.M."/>
            <person name="Choi D.G."/>
        </authorList>
    </citation>
    <scope>NUCLEOTIDE SEQUENCE</scope>
    <source>
        <strain evidence="8">KJ10-1</strain>
    </source>
</reference>
<comment type="caution">
    <text evidence="8">The sequence shown here is derived from an EMBL/GenBank/DDBJ whole genome shotgun (WGS) entry which is preliminary data.</text>
</comment>
<dbReference type="EMBL" id="JAODOQ010000001">
    <property type="protein sequence ID" value="MCT8987052.1"/>
    <property type="molecule type" value="Genomic_DNA"/>
</dbReference>
<keyword evidence="6 7" id="KW-0472">Membrane</keyword>
<gene>
    <name evidence="8" type="ORF">N4T56_11960</name>
</gene>
<feature type="transmembrane region" description="Helical" evidence="7">
    <location>
        <begin position="296"/>
        <end position="317"/>
    </location>
</feature>
<evidence type="ECO:0000256" key="3">
    <source>
        <dbReference type="ARBA" id="ARBA00022475"/>
    </source>
</evidence>
<feature type="transmembrane region" description="Helical" evidence="7">
    <location>
        <begin position="270"/>
        <end position="290"/>
    </location>
</feature>
<evidence type="ECO:0000256" key="6">
    <source>
        <dbReference type="ARBA" id="ARBA00023136"/>
    </source>
</evidence>
<evidence type="ECO:0000256" key="5">
    <source>
        <dbReference type="ARBA" id="ARBA00022989"/>
    </source>
</evidence>
<protein>
    <submittedName>
        <fullName evidence="8">Oligosaccharide flippase family protein</fullName>
    </submittedName>
</protein>
<name>A0ABT2P3J3_9GAMM</name>